<dbReference type="GeneID" id="94193898"/>
<name>A0AAV4LRJ9_BABCB</name>
<protein>
    <submittedName>
        <fullName evidence="2">RING finger protein 157</fullName>
    </submittedName>
</protein>
<dbReference type="AlphaFoldDB" id="A0AAV4LRJ9"/>
<keyword evidence="3" id="KW-1185">Reference proteome</keyword>
<evidence type="ECO:0000313" key="3">
    <source>
        <dbReference type="Proteomes" id="UP001497744"/>
    </source>
</evidence>
<feature type="region of interest" description="Disordered" evidence="1">
    <location>
        <begin position="1"/>
        <end position="20"/>
    </location>
</feature>
<dbReference type="Proteomes" id="UP001497744">
    <property type="component" value="Unassembled WGS sequence"/>
</dbReference>
<reference evidence="2 3" key="1">
    <citation type="submission" date="2021-06" db="EMBL/GenBank/DDBJ databases">
        <title>Genome sequence of Babesia caballi.</title>
        <authorList>
            <person name="Yamagishi J."/>
            <person name="Kidaka T."/>
            <person name="Ochi A."/>
        </authorList>
    </citation>
    <scope>NUCLEOTIDE SEQUENCE [LARGE SCALE GENOMIC DNA]</scope>
    <source>
        <strain evidence="2">USDA-D6B2</strain>
    </source>
</reference>
<comment type="caution">
    <text evidence="2">The sequence shown here is derived from an EMBL/GenBank/DDBJ whole genome shotgun (WGS) entry which is preliminary data.</text>
</comment>
<organism evidence="2 3">
    <name type="scientific">Babesia caballi</name>
    <dbReference type="NCBI Taxonomy" id="5871"/>
    <lineage>
        <taxon>Eukaryota</taxon>
        <taxon>Sar</taxon>
        <taxon>Alveolata</taxon>
        <taxon>Apicomplexa</taxon>
        <taxon>Aconoidasida</taxon>
        <taxon>Piroplasmida</taxon>
        <taxon>Babesiidae</taxon>
        <taxon>Babesia</taxon>
    </lineage>
</organism>
<sequence length="785" mass="86411">MHHRAEAAPPRQGERAGVPRFRAAATYHHEPRRRRHHGESRLVRRHLPQLAMSAGMHSPDTDRPVVAIGSTSVDGVRPVDTAIAVPRSSIALEQVRRQSRLPHPHQLDDSRFTVSFTYTAGSPATVSFLFQQKHQGLKNGVPSFSPPKLKLGPFDLPVGDKLKYRLDPAEARRHPQLTLDFCAFRSEHAFVPLLLLLESPANDYTLFVMAGLAFNDASGRWDLVVTKQRVRRGATGYELQEVYGLRSSALGRAGAPAGGDAQDAQDDRDCRCHRRQRSQPAPRALASPLLGLDPPHHVPGGDHGAAGVAHHDGVVREQRHDAGDGRAPEVGEDVPVVVRLVAGAGVELDVVEQVQQERPRYLRARDPLQPPDDERPLHGAHEEQAHLVVPLVDAHGRYEARVAGDDGGGQGLEQRVAARVPHVHPDVAVDHQRDLEHGGEVDARHPLPARVNVKVAARLALQRVHRDVLLAAARGDLEDREGPVPVAHPHVVDDRMHLEAGDVGRGLAQWDGESDAAARRRLVVLVLAQVGVPPGRRLALPPHRVVYHVEQPHRGQLHHEQVPELVPDDEHARVRLEGLDQLERVDLELVGRPHRLLVHVQVAQLLLRVLRPPVVVQRVQRHHPLEAVQPVHDHLAALRAAHGALADPDHVPVRHRRDCVGRAARVLHELAVEGVALHRVRRLHDQRAVVRPLRPPEVQLHRRPLPRRLGRRFVGRAPAGVAEGLRERVDLLHEALDGAPLLALVRLSDSQVDALLVAHEPHRREGAAALPGVFPLAPGVSARAA</sequence>
<feature type="region of interest" description="Disordered" evidence="1">
    <location>
        <begin position="253"/>
        <end position="308"/>
    </location>
</feature>
<evidence type="ECO:0000313" key="2">
    <source>
        <dbReference type="EMBL" id="GIX62417.1"/>
    </source>
</evidence>
<evidence type="ECO:0000256" key="1">
    <source>
        <dbReference type="SAM" id="MobiDB-lite"/>
    </source>
</evidence>
<dbReference type="RefSeq" id="XP_067714486.1">
    <property type="nucleotide sequence ID" value="XM_067858385.1"/>
</dbReference>
<dbReference type="EMBL" id="BPLF01000002">
    <property type="protein sequence ID" value="GIX62417.1"/>
    <property type="molecule type" value="Genomic_DNA"/>
</dbReference>
<gene>
    <name evidence="2" type="ORF">BcabD6B2_18520</name>
</gene>
<accession>A0AAV4LRJ9</accession>
<proteinExistence type="predicted"/>
<feature type="compositionally biased region" description="Low complexity" evidence="1">
    <location>
        <begin position="253"/>
        <end position="262"/>
    </location>
</feature>